<evidence type="ECO:0008006" key="3">
    <source>
        <dbReference type="Google" id="ProtNLM"/>
    </source>
</evidence>
<protein>
    <recommendedName>
        <fullName evidence="3">DUF2946 family protein</fullName>
    </recommendedName>
</protein>
<evidence type="ECO:0000313" key="1">
    <source>
        <dbReference type="EMBL" id="PAT43287.1"/>
    </source>
</evidence>
<organism evidence="1 2">
    <name type="scientific">Vandammella animalimorsus</name>
    <dbReference type="NCBI Taxonomy" id="2029117"/>
    <lineage>
        <taxon>Bacteria</taxon>
        <taxon>Pseudomonadati</taxon>
        <taxon>Pseudomonadota</taxon>
        <taxon>Betaproteobacteria</taxon>
        <taxon>Burkholderiales</taxon>
        <taxon>Comamonadaceae</taxon>
        <taxon>Vandammella</taxon>
    </lineage>
</organism>
<dbReference type="InterPro" id="IPR021332">
    <property type="entry name" value="DUF2944"/>
</dbReference>
<dbReference type="AlphaFoldDB" id="A0A2A2AZT8"/>
<name>A0A2A2AZT8_9BURK</name>
<sequence>MDEIVKKAMAKWPNVPACSGWLGLDARGQWYMRDAQTQERGPFPQSKGQPLAHAGLAEFIGRNYAADEQGRWYFQNGPQRVFVELEAAPWVLRVACGADGQPQLHTHTGQPVQWGESWQDEHGRVFIATQLGLGLVHSMDMLALSDCIEQRPDWQPQATHFAQLQQRYGFVCSPQQQEAAAQQTAQTASGD</sequence>
<dbReference type="Pfam" id="PF11161">
    <property type="entry name" value="DUF2944"/>
    <property type="match status" value="1"/>
</dbReference>
<accession>A0A2A2AZT8</accession>
<reference evidence="1 2" key="1">
    <citation type="submission" date="2017-08" db="EMBL/GenBank/DDBJ databases">
        <title>WGS of Clinical strains of the CDC Group NO-1 linked to zoonotic infections in humans.</title>
        <authorList>
            <person name="Bernier A.-M."/>
            <person name="Bernard K."/>
        </authorList>
    </citation>
    <scope>NUCLEOTIDE SEQUENCE [LARGE SCALE GENOMIC DNA]</scope>
    <source>
        <strain evidence="1 2">NML120219</strain>
    </source>
</reference>
<dbReference type="EMBL" id="NSJE01000006">
    <property type="protein sequence ID" value="PAT43287.1"/>
    <property type="molecule type" value="Genomic_DNA"/>
</dbReference>
<proteinExistence type="predicted"/>
<evidence type="ECO:0000313" key="2">
    <source>
        <dbReference type="Proteomes" id="UP000218439"/>
    </source>
</evidence>
<comment type="caution">
    <text evidence="1">The sequence shown here is derived from an EMBL/GenBank/DDBJ whole genome shotgun (WGS) entry which is preliminary data.</text>
</comment>
<dbReference type="RefSeq" id="WP_095551612.1">
    <property type="nucleotide sequence ID" value="NZ_NSJE01000006.1"/>
</dbReference>
<gene>
    <name evidence="1" type="ORF">CK621_04905</name>
</gene>
<dbReference type="Proteomes" id="UP000218439">
    <property type="component" value="Unassembled WGS sequence"/>
</dbReference>